<evidence type="ECO:0000256" key="1">
    <source>
        <dbReference type="ARBA" id="ARBA00023015"/>
    </source>
</evidence>
<evidence type="ECO:0000256" key="2">
    <source>
        <dbReference type="ARBA" id="ARBA00023163"/>
    </source>
</evidence>
<comment type="caution">
    <text evidence="4">The sequence shown here is derived from an EMBL/GenBank/DDBJ whole genome shotgun (WGS) entry which is preliminary data.</text>
</comment>
<dbReference type="PANTHER" id="PTHR43436">
    <property type="entry name" value="ARAC-FAMILY TRANSCRIPTIONAL REGULATOR"/>
    <property type="match status" value="1"/>
</dbReference>
<dbReference type="PANTHER" id="PTHR43436:SF1">
    <property type="entry name" value="TRANSCRIPTIONAL REGULATORY PROTEIN"/>
    <property type="match status" value="1"/>
</dbReference>
<organism evidence="4 5">
    <name type="scientific">Solimonas marina</name>
    <dbReference type="NCBI Taxonomy" id="2714601"/>
    <lineage>
        <taxon>Bacteria</taxon>
        <taxon>Pseudomonadati</taxon>
        <taxon>Pseudomonadota</taxon>
        <taxon>Gammaproteobacteria</taxon>
        <taxon>Nevskiales</taxon>
        <taxon>Nevskiaceae</taxon>
        <taxon>Solimonas</taxon>
    </lineage>
</organism>
<dbReference type="GO" id="GO:0043565">
    <property type="term" value="F:sequence-specific DNA binding"/>
    <property type="evidence" value="ECO:0007669"/>
    <property type="project" value="InterPro"/>
</dbReference>
<keyword evidence="1" id="KW-0805">Transcription regulation</keyword>
<keyword evidence="2" id="KW-0804">Transcription</keyword>
<dbReference type="SUPFAM" id="SSF46689">
    <property type="entry name" value="Homeodomain-like"/>
    <property type="match status" value="2"/>
</dbReference>
<evidence type="ECO:0000313" key="5">
    <source>
        <dbReference type="Proteomes" id="UP000653472"/>
    </source>
</evidence>
<dbReference type="EMBL" id="JAAVXB010000004">
    <property type="protein sequence ID" value="NKF22386.1"/>
    <property type="molecule type" value="Genomic_DNA"/>
</dbReference>
<reference evidence="4" key="1">
    <citation type="submission" date="2020-03" db="EMBL/GenBank/DDBJ databases">
        <title>Solimonas marina sp. nov., isolated from deep seawater of the Pacific Ocean.</title>
        <authorList>
            <person name="Liu X."/>
            <person name="Lai Q."/>
            <person name="Sun F."/>
            <person name="Gai Y."/>
            <person name="Li G."/>
            <person name="Shao Z."/>
        </authorList>
    </citation>
    <scope>NUCLEOTIDE SEQUENCE</scope>
    <source>
        <strain evidence="4">C16B3</strain>
    </source>
</reference>
<protein>
    <submittedName>
        <fullName evidence="4">AraC family transcriptional regulator</fullName>
    </submittedName>
</protein>
<feature type="domain" description="HTH araC/xylS-type" evidence="3">
    <location>
        <begin position="206"/>
        <end position="304"/>
    </location>
</feature>
<evidence type="ECO:0000313" key="4">
    <source>
        <dbReference type="EMBL" id="NKF22386.1"/>
    </source>
</evidence>
<dbReference type="Proteomes" id="UP000653472">
    <property type="component" value="Unassembled WGS sequence"/>
</dbReference>
<dbReference type="Pfam" id="PF12833">
    <property type="entry name" value="HTH_18"/>
    <property type="match status" value="1"/>
</dbReference>
<dbReference type="AlphaFoldDB" id="A0A970B9H2"/>
<dbReference type="InterPro" id="IPR009594">
    <property type="entry name" value="Tscrpt_reg_HTH_AraC_N"/>
</dbReference>
<evidence type="ECO:0000259" key="3">
    <source>
        <dbReference type="PROSITE" id="PS01124"/>
    </source>
</evidence>
<sequence length="312" mass="34477">MSTTLADYTDDDPLAAPRNELAARLSRLAPTDGNHDTAIEQLHVSRATDTTQCKPTVYEPAIFVVAQGRKQALLDGEPYFYDPLHYLVVSVTLPVGGQIIEASAEKPFLGLRLSVDPRDVSALMLETDTRAVAANASIDRGLYSARSTAPLLDAVLRLLRLLDAPQDTAVLAPLAIREIYYRVLVGELGDRLRELATADSRADRVSRAIRILRTRYTESLRIDELAEAACMSASALHHHFKAVTAMSPLQFQKHLRLHEARRLMLALGLEANAAAHRVGYESASQFSREYKRLFGAPPKQEIDRLREAEIAA</sequence>
<proteinExistence type="predicted"/>
<name>A0A970B9H2_9GAMM</name>
<dbReference type="InterPro" id="IPR009057">
    <property type="entry name" value="Homeodomain-like_sf"/>
</dbReference>
<dbReference type="SMART" id="SM00342">
    <property type="entry name" value="HTH_ARAC"/>
    <property type="match status" value="1"/>
</dbReference>
<dbReference type="PROSITE" id="PS01124">
    <property type="entry name" value="HTH_ARAC_FAMILY_2"/>
    <property type="match status" value="1"/>
</dbReference>
<dbReference type="InterPro" id="IPR018060">
    <property type="entry name" value="HTH_AraC"/>
</dbReference>
<dbReference type="RefSeq" id="WP_168147648.1">
    <property type="nucleotide sequence ID" value="NZ_JAAVXB010000004.1"/>
</dbReference>
<dbReference type="Pfam" id="PF06719">
    <property type="entry name" value="AraC_N"/>
    <property type="match status" value="1"/>
</dbReference>
<gene>
    <name evidence="4" type="ORF">G7Y82_08645</name>
</gene>
<dbReference type="Gene3D" id="1.10.10.60">
    <property type="entry name" value="Homeodomain-like"/>
    <property type="match status" value="2"/>
</dbReference>
<keyword evidence="5" id="KW-1185">Reference proteome</keyword>
<accession>A0A970B9H2</accession>
<dbReference type="GO" id="GO:0003700">
    <property type="term" value="F:DNA-binding transcription factor activity"/>
    <property type="evidence" value="ECO:0007669"/>
    <property type="project" value="InterPro"/>
</dbReference>